<dbReference type="RefSeq" id="WP_095541720.1">
    <property type="nucleotide sequence ID" value="NZ_NSJC01000003.1"/>
</dbReference>
<dbReference type="GO" id="GO:0008168">
    <property type="term" value="F:methyltransferase activity"/>
    <property type="evidence" value="ECO:0007669"/>
    <property type="project" value="UniProtKB-KW"/>
</dbReference>
<feature type="transmembrane region" description="Helical" evidence="5">
    <location>
        <begin position="12"/>
        <end position="31"/>
    </location>
</feature>
<dbReference type="GO" id="GO:0032259">
    <property type="term" value="P:methylation"/>
    <property type="evidence" value="ECO:0007669"/>
    <property type="project" value="UniProtKB-KW"/>
</dbReference>
<dbReference type="InterPro" id="IPR052527">
    <property type="entry name" value="Metal_cation-efflux_comp"/>
</dbReference>
<name>A0A2A2T3A7_9BURK</name>
<proteinExistence type="predicted"/>
<feature type="transmembrane region" description="Helical" evidence="5">
    <location>
        <begin position="43"/>
        <end position="62"/>
    </location>
</feature>
<evidence type="ECO:0000256" key="3">
    <source>
        <dbReference type="ARBA" id="ARBA00022989"/>
    </source>
</evidence>
<gene>
    <name evidence="6" type="ORF">CLI92_11180</name>
</gene>
<dbReference type="PANTHER" id="PTHR43847:SF1">
    <property type="entry name" value="BLL3993 PROTEIN"/>
    <property type="match status" value="1"/>
</dbReference>
<keyword evidence="6" id="KW-0489">Methyltransferase</keyword>
<comment type="caution">
    <text evidence="6">The sequence shown here is derived from an EMBL/GenBank/DDBJ whole genome shotgun (WGS) entry which is preliminary data.</text>
</comment>
<reference evidence="6 7" key="1">
    <citation type="submission" date="2017-08" db="EMBL/GenBank/DDBJ databases">
        <title>WGS of Clinical strains of the CDC Group NO-1 linked to zoonotic infections in humans.</title>
        <authorList>
            <person name="Bernier A.-M."/>
            <person name="Bernard K."/>
        </authorList>
    </citation>
    <scope>NUCLEOTIDE SEQUENCE [LARGE SCALE GENOMIC DNA]</scope>
    <source>
        <strain evidence="6 7">NML91-0035</strain>
    </source>
</reference>
<dbReference type="Proteomes" id="UP000217780">
    <property type="component" value="Unassembled WGS sequence"/>
</dbReference>
<dbReference type="GO" id="GO:0012505">
    <property type="term" value="C:endomembrane system"/>
    <property type="evidence" value="ECO:0007669"/>
    <property type="project" value="UniProtKB-SubCell"/>
</dbReference>
<keyword evidence="2 5" id="KW-0812">Transmembrane</keyword>
<feature type="transmembrane region" description="Helical" evidence="5">
    <location>
        <begin position="104"/>
        <end position="124"/>
    </location>
</feature>
<evidence type="ECO:0000256" key="4">
    <source>
        <dbReference type="ARBA" id="ARBA00023136"/>
    </source>
</evidence>
<comment type="subcellular location">
    <subcellularLocation>
        <location evidence="1">Endomembrane system</location>
        <topology evidence="1">Multi-pass membrane protein</topology>
    </subcellularLocation>
</comment>
<keyword evidence="6" id="KW-0808">Transferase</keyword>
<dbReference type="PROSITE" id="PS51257">
    <property type="entry name" value="PROKAR_LIPOPROTEIN"/>
    <property type="match status" value="1"/>
</dbReference>
<dbReference type="PANTHER" id="PTHR43847">
    <property type="entry name" value="BLL3993 PROTEIN"/>
    <property type="match status" value="1"/>
</dbReference>
<organism evidence="6 7">
    <name type="scientific">Vandammella animalimorsus</name>
    <dbReference type="NCBI Taxonomy" id="2029117"/>
    <lineage>
        <taxon>Bacteria</taxon>
        <taxon>Pseudomonadati</taxon>
        <taxon>Pseudomonadota</taxon>
        <taxon>Betaproteobacteria</taxon>
        <taxon>Burkholderiales</taxon>
        <taxon>Comamonadaceae</taxon>
        <taxon>Vandammella</taxon>
    </lineage>
</organism>
<evidence type="ECO:0000256" key="1">
    <source>
        <dbReference type="ARBA" id="ARBA00004127"/>
    </source>
</evidence>
<evidence type="ECO:0000313" key="6">
    <source>
        <dbReference type="EMBL" id="PAX15927.1"/>
    </source>
</evidence>
<keyword evidence="4 5" id="KW-0472">Membrane</keyword>
<evidence type="ECO:0000256" key="2">
    <source>
        <dbReference type="ARBA" id="ARBA00022692"/>
    </source>
</evidence>
<keyword evidence="3 5" id="KW-1133">Transmembrane helix</keyword>
<accession>A0A2A2T3A7</accession>
<evidence type="ECO:0000313" key="7">
    <source>
        <dbReference type="Proteomes" id="UP000217780"/>
    </source>
</evidence>
<dbReference type="GeneID" id="93874985"/>
<sequence>MRSLELKIPPLLWLALSAAAMYGCTALMPHWRLPLALPVRAGFAGLWVVAGVVIAALGVLAFRRHATTANPLTPEAASQIVSTGIFAHSRNPMYLGMALCLTGWALWLAHPLALLGVVLFIACLQRFQIRPEERILLQKFGEPYAEYLRRVRRWC</sequence>
<dbReference type="InterPro" id="IPR007318">
    <property type="entry name" value="Phopholipid_MeTrfase"/>
</dbReference>
<evidence type="ECO:0000256" key="5">
    <source>
        <dbReference type="SAM" id="Phobius"/>
    </source>
</evidence>
<protein>
    <submittedName>
        <fullName evidence="6">Isoprenylcysteine carboxyl methyltransferase</fullName>
    </submittedName>
</protein>
<dbReference type="EMBL" id="NTBI01000011">
    <property type="protein sequence ID" value="PAX15927.1"/>
    <property type="molecule type" value="Genomic_DNA"/>
</dbReference>
<dbReference type="AlphaFoldDB" id="A0A2A2T3A7"/>
<dbReference type="Gene3D" id="1.20.120.1630">
    <property type="match status" value="1"/>
</dbReference>
<dbReference type="Pfam" id="PF04191">
    <property type="entry name" value="PEMT"/>
    <property type="match status" value="1"/>
</dbReference>